<organism evidence="1 2">
    <name type="scientific">Pluteus cervinus</name>
    <dbReference type="NCBI Taxonomy" id="181527"/>
    <lineage>
        <taxon>Eukaryota</taxon>
        <taxon>Fungi</taxon>
        <taxon>Dikarya</taxon>
        <taxon>Basidiomycota</taxon>
        <taxon>Agaricomycotina</taxon>
        <taxon>Agaricomycetes</taxon>
        <taxon>Agaricomycetidae</taxon>
        <taxon>Agaricales</taxon>
        <taxon>Pluteineae</taxon>
        <taxon>Pluteaceae</taxon>
        <taxon>Pluteus</taxon>
    </lineage>
</organism>
<reference evidence="1 2" key="1">
    <citation type="journal article" date="2019" name="Nat. Ecol. Evol.">
        <title>Megaphylogeny resolves global patterns of mushroom evolution.</title>
        <authorList>
            <person name="Varga T."/>
            <person name="Krizsan K."/>
            <person name="Foldi C."/>
            <person name="Dima B."/>
            <person name="Sanchez-Garcia M."/>
            <person name="Sanchez-Ramirez S."/>
            <person name="Szollosi G.J."/>
            <person name="Szarkandi J.G."/>
            <person name="Papp V."/>
            <person name="Albert L."/>
            <person name="Andreopoulos W."/>
            <person name="Angelini C."/>
            <person name="Antonin V."/>
            <person name="Barry K.W."/>
            <person name="Bougher N.L."/>
            <person name="Buchanan P."/>
            <person name="Buyck B."/>
            <person name="Bense V."/>
            <person name="Catcheside P."/>
            <person name="Chovatia M."/>
            <person name="Cooper J."/>
            <person name="Damon W."/>
            <person name="Desjardin D."/>
            <person name="Finy P."/>
            <person name="Geml J."/>
            <person name="Haridas S."/>
            <person name="Hughes K."/>
            <person name="Justo A."/>
            <person name="Karasinski D."/>
            <person name="Kautmanova I."/>
            <person name="Kiss B."/>
            <person name="Kocsube S."/>
            <person name="Kotiranta H."/>
            <person name="LaButti K.M."/>
            <person name="Lechner B.E."/>
            <person name="Liimatainen K."/>
            <person name="Lipzen A."/>
            <person name="Lukacs Z."/>
            <person name="Mihaltcheva S."/>
            <person name="Morgado L.N."/>
            <person name="Niskanen T."/>
            <person name="Noordeloos M.E."/>
            <person name="Ohm R.A."/>
            <person name="Ortiz-Santana B."/>
            <person name="Ovrebo C."/>
            <person name="Racz N."/>
            <person name="Riley R."/>
            <person name="Savchenko A."/>
            <person name="Shiryaev A."/>
            <person name="Soop K."/>
            <person name="Spirin V."/>
            <person name="Szebenyi C."/>
            <person name="Tomsovsky M."/>
            <person name="Tulloss R.E."/>
            <person name="Uehling J."/>
            <person name="Grigoriev I.V."/>
            <person name="Vagvolgyi C."/>
            <person name="Papp T."/>
            <person name="Martin F.M."/>
            <person name="Miettinen O."/>
            <person name="Hibbett D.S."/>
            <person name="Nagy L.G."/>
        </authorList>
    </citation>
    <scope>NUCLEOTIDE SEQUENCE [LARGE SCALE GENOMIC DNA]</scope>
    <source>
        <strain evidence="1 2">NL-1719</strain>
    </source>
</reference>
<keyword evidence="2" id="KW-1185">Reference proteome</keyword>
<name>A0ACD3B531_9AGAR</name>
<sequence>MKRPRLLSQFSWRLSIASISGLSLHKGNKDDEKTSLTVRPPPAPTRLEETPSVGTSNSQTTRNDSPYGWIGDVLKVMDNFDDLTLITPPEELPIPVPTPPEVYINTLPDEVLALIFEWGAILSHQAWPLKAPSDKDWVPIRRCFPECVSQVNHYWRDLALSTPPLWSYMSIRLRYGKETAIAAKKTKWIDTYFSRSINQPLDLIIDTRLSWLYQWPHWTMSKFTPHANRWRSLSIILPNNTVLKGITGVLSTISVPKLETFEVRYITSIKVASAPHVVPLFSDGDGAPALAHIVLGRVGLSWSSVSFQALSSLELHHTTWPDYNQLRDIVSCCCLSRLVVHADPTDFEKEVNQKDNDPIVLPTLRHLEVAGALTTQLFNLFETPALTHLVLIKPAVKALHSICNIPQLRELRGLTITETQNIREDTVLLLTRSFPLLSELSLYLLSASPFIRLLSGVSALSTPDELPWPHLDTLKIQGWFLYSSIIMIRALVFSRMNKGTRFKLVSLDESFFRDADKTRRLEELVIVDQLAKWENCDCSTKTGL</sequence>
<dbReference type="EMBL" id="ML208277">
    <property type="protein sequence ID" value="TFK73225.1"/>
    <property type="molecule type" value="Genomic_DNA"/>
</dbReference>
<accession>A0ACD3B531</accession>
<evidence type="ECO:0000313" key="2">
    <source>
        <dbReference type="Proteomes" id="UP000308600"/>
    </source>
</evidence>
<protein>
    <submittedName>
        <fullName evidence="1">Uncharacterized protein</fullName>
    </submittedName>
</protein>
<evidence type="ECO:0000313" key="1">
    <source>
        <dbReference type="EMBL" id="TFK73225.1"/>
    </source>
</evidence>
<dbReference type="Proteomes" id="UP000308600">
    <property type="component" value="Unassembled WGS sequence"/>
</dbReference>
<proteinExistence type="predicted"/>
<gene>
    <name evidence="1" type="ORF">BDN72DRAFT_894069</name>
</gene>